<dbReference type="InterPro" id="IPR025323">
    <property type="entry name" value="DUF4229"/>
</dbReference>
<keyword evidence="1" id="KW-0812">Transmembrane</keyword>
<reference evidence="3" key="1">
    <citation type="submission" date="2020-05" db="EMBL/GenBank/DDBJ databases">
        <authorList>
            <person name="Chiriac C."/>
            <person name="Salcher M."/>
            <person name="Ghai R."/>
            <person name="Kavagutti S V."/>
        </authorList>
    </citation>
    <scope>NUCLEOTIDE SEQUENCE</scope>
</reference>
<evidence type="ECO:0000313" key="5">
    <source>
        <dbReference type="EMBL" id="CAB4799386.1"/>
    </source>
</evidence>
<evidence type="ECO:0000313" key="6">
    <source>
        <dbReference type="EMBL" id="CAB4846008.1"/>
    </source>
</evidence>
<dbReference type="EMBL" id="CAFBQG010000178">
    <property type="protein sequence ID" value="CAB5054164.1"/>
    <property type="molecule type" value="Genomic_DNA"/>
</dbReference>
<sequence>MVSPFISYTLARFGLLVLTLGIGYVAGLRGVILLILGFLGSGIVSFVLLNKQRSQLGGRIAGYFSNLNAKIDANTRKEDTDE</sequence>
<name>A0A6J5YR80_9ZZZZ</name>
<protein>
    <submittedName>
        <fullName evidence="3">Unannotated protein</fullName>
    </submittedName>
</protein>
<feature type="transmembrane region" description="Helical" evidence="1">
    <location>
        <begin position="5"/>
        <end position="25"/>
    </location>
</feature>
<dbReference type="AlphaFoldDB" id="A0A6J5YR80"/>
<evidence type="ECO:0000313" key="2">
    <source>
        <dbReference type="EMBL" id="CAB4329777.1"/>
    </source>
</evidence>
<dbReference type="EMBL" id="CAESAD010000001">
    <property type="protein sequence ID" value="CAB4331397.1"/>
    <property type="molecule type" value="Genomic_DNA"/>
</dbReference>
<dbReference type="EMBL" id="CAEZZD010000019">
    <property type="protein sequence ID" value="CAB4742285.1"/>
    <property type="molecule type" value="Genomic_DNA"/>
</dbReference>
<dbReference type="EMBL" id="CAESAI010000001">
    <property type="protein sequence ID" value="CAB4329777.1"/>
    <property type="molecule type" value="Genomic_DNA"/>
</dbReference>
<evidence type="ECO:0000313" key="3">
    <source>
        <dbReference type="EMBL" id="CAB4331397.1"/>
    </source>
</evidence>
<evidence type="ECO:0000313" key="8">
    <source>
        <dbReference type="EMBL" id="CAB5054164.1"/>
    </source>
</evidence>
<evidence type="ECO:0000256" key="1">
    <source>
        <dbReference type="SAM" id="Phobius"/>
    </source>
</evidence>
<gene>
    <name evidence="4" type="ORF">UFOPK2824_00221</name>
    <name evidence="5" type="ORF">UFOPK3037_00527</name>
    <name evidence="6" type="ORF">UFOPK3278_00195</name>
    <name evidence="2" type="ORF">UFOPK3406_00065</name>
    <name evidence="3" type="ORF">UFOPK3925_00220</name>
    <name evidence="7" type="ORF">UFOPK4097_00224</name>
    <name evidence="8" type="ORF">UFOPK4301_01196</name>
</gene>
<accession>A0A6J5YR80</accession>
<proteinExistence type="predicted"/>
<feature type="transmembrane region" description="Helical" evidence="1">
    <location>
        <begin position="31"/>
        <end position="49"/>
    </location>
</feature>
<dbReference type="Pfam" id="PF14012">
    <property type="entry name" value="DUF4229"/>
    <property type="match status" value="1"/>
</dbReference>
<dbReference type="EMBL" id="CAFAAO010000005">
    <property type="protein sequence ID" value="CAB4799386.1"/>
    <property type="molecule type" value="Genomic_DNA"/>
</dbReference>
<organism evidence="3">
    <name type="scientific">freshwater metagenome</name>
    <dbReference type="NCBI Taxonomy" id="449393"/>
    <lineage>
        <taxon>unclassified sequences</taxon>
        <taxon>metagenomes</taxon>
        <taxon>ecological metagenomes</taxon>
    </lineage>
</organism>
<dbReference type="EMBL" id="CAFBIX010000002">
    <property type="protein sequence ID" value="CAB4846008.1"/>
    <property type="molecule type" value="Genomic_DNA"/>
</dbReference>
<dbReference type="EMBL" id="CAFBPK010000002">
    <property type="protein sequence ID" value="CAB5009354.1"/>
    <property type="molecule type" value="Genomic_DNA"/>
</dbReference>
<keyword evidence="1" id="KW-1133">Transmembrane helix</keyword>
<evidence type="ECO:0000313" key="7">
    <source>
        <dbReference type="EMBL" id="CAB5009354.1"/>
    </source>
</evidence>
<keyword evidence="1" id="KW-0472">Membrane</keyword>
<evidence type="ECO:0000313" key="4">
    <source>
        <dbReference type="EMBL" id="CAB4742285.1"/>
    </source>
</evidence>